<proteinExistence type="predicted"/>
<protein>
    <recommendedName>
        <fullName evidence="3">Secreted protein</fullName>
    </recommendedName>
</protein>
<dbReference type="EMBL" id="JAIVGD010000005">
    <property type="protein sequence ID" value="KAH0772754.1"/>
    <property type="molecule type" value="Genomic_DNA"/>
</dbReference>
<evidence type="ECO:0000313" key="2">
    <source>
        <dbReference type="Proteomes" id="UP000826656"/>
    </source>
</evidence>
<evidence type="ECO:0008006" key="3">
    <source>
        <dbReference type="Google" id="ProtNLM"/>
    </source>
</evidence>
<sequence length="84" mass="8094">MAASICTSIACISGAATGSGGGWAGPGPIGCCCAGAAGGSITGSGVCPRSWAGAVALARPRGRPLPLAGALPRVRAIPIKEWYK</sequence>
<keyword evidence="2" id="KW-1185">Reference proteome</keyword>
<evidence type="ECO:0000313" key="1">
    <source>
        <dbReference type="EMBL" id="KAH0772754.1"/>
    </source>
</evidence>
<name>A0ABQ7VYC4_SOLTU</name>
<reference evidence="1 2" key="1">
    <citation type="journal article" date="2021" name="bioRxiv">
        <title>Chromosome-scale and haplotype-resolved genome assembly of a tetraploid potato cultivar.</title>
        <authorList>
            <person name="Sun H."/>
            <person name="Jiao W.-B."/>
            <person name="Krause K."/>
            <person name="Campoy J.A."/>
            <person name="Goel M."/>
            <person name="Folz-Donahue K."/>
            <person name="Kukat C."/>
            <person name="Huettel B."/>
            <person name="Schneeberger K."/>
        </authorList>
    </citation>
    <scope>NUCLEOTIDE SEQUENCE [LARGE SCALE GENOMIC DNA]</scope>
    <source>
        <strain evidence="1">SolTubOtavaFocal</strain>
        <tissue evidence="1">Leaves</tissue>
    </source>
</reference>
<comment type="caution">
    <text evidence="1">The sequence shown here is derived from an EMBL/GenBank/DDBJ whole genome shotgun (WGS) entry which is preliminary data.</text>
</comment>
<dbReference type="Proteomes" id="UP000826656">
    <property type="component" value="Unassembled WGS sequence"/>
</dbReference>
<organism evidence="1 2">
    <name type="scientific">Solanum tuberosum</name>
    <name type="common">Potato</name>
    <dbReference type="NCBI Taxonomy" id="4113"/>
    <lineage>
        <taxon>Eukaryota</taxon>
        <taxon>Viridiplantae</taxon>
        <taxon>Streptophyta</taxon>
        <taxon>Embryophyta</taxon>
        <taxon>Tracheophyta</taxon>
        <taxon>Spermatophyta</taxon>
        <taxon>Magnoliopsida</taxon>
        <taxon>eudicotyledons</taxon>
        <taxon>Gunneridae</taxon>
        <taxon>Pentapetalae</taxon>
        <taxon>asterids</taxon>
        <taxon>lamiids</taxon>
        <taxon>Solanales</taxon>
        <taxon>Solanaceae</taxon>
        <taxon>Solanoideae</taxon>
        <taxon>Solaneae</taxon>
        <taxon>Solanum</taxon>
    </lineage>
</organism>
<gene>
    <name evidence="1" type="ORF">KY290_009891</name>
</gene>
<accession>A0ABQ7VYC4</accession>